<proteinExistence type="predicted"/>
<feature type="domain" description="N-acetyltransferase" evidence="3">
    <location>
        <begin position="2"/>
        <end position="160"/>
    </location>
</feature>
<evidence type="ECO:0000256" key="2">
    <source>
        <dbReference type="ARBA" id="ARBA00023315"/>
    </source>
</evidence>
<reference key="1">
    <citation type="submission" date="2017-08" db="EMBL/GenBank/DDBJ databases">
        <title>A dynamic microbial community with high functional redundancy inhabits the cold, oxic subseafloor aquifer.</title>
        <authorList>
            <person name="Tully B.J."/>
            <person name="Wheat C.G."/>
            <person name="Glazer B.T."/>
            <person name="Huber J.A."/>
        </authorList>
    </citation>
    <scope>NUCLEOTIDE SEQUENCE [LARGE SCALE GENOMIC DNA]</scope>
</reference>
<protein>
    <submittedName>
        <fullName evidence="4">GNAT family N-acetyltransferase</fullName>
    </submittedName>
</protein>
<keyword evidence="1 4" id="KW-0808">Transferase</keyword>
<dbReference type="InterPro" id="IPR016181">
    <property type="entry name" value="Acyl_CoA_acyltransferase"/>
</dbReference>
<dbReference type="EMBL" id="NVUS01000023">
    <property type="protein sequence ID" value="PCI98194.1"/>
    <property type="molecule type" value="Genomic_DNA"/>
</dbReference>
<reference evidence="4" key="2">
    <citation type="journal article" date="2018" name="ISME J.">
        <title>A dynamic microbial community with high functional redundancy inhabits the cold, oxic subseafloor aquifer.</title>
        <authorList>
            <person name="Tully B.J."/>
            <person name="Wheat C.G."/>
            <person name="Glazer B.T."/>
            <person name="Huber J.A."/>
        </authorList>
    </citation>
    <scope>NUCLEOTIDE SEQUENCE</scope>
    <source>
        <strain evidence="4">NORP83</strain>
    </source>
</reference>
<dbReference type="AlphaFoldDB" id="A0A2A4YTW1"/>
<accession>A0A2A4YTW1</accession>
<dbReference type="InterPro" id="IPR050832">
    <property type="entry name" value="Bact_Acetyltransf"/>
</dbReference>
<dbReference type="PANTHER" id="PTHR43877:SF2">
    <property type="entry name" value="AMINOALKYLPHOSPHONATE N-ACETYLTRANSFERASE-RELATED"/>
    <property type="match status" value="1"/>
</dbReference>
<dbReference type="PROSITE" id="PS51186">
    <property type="entry name" value="GNAT"/>
    <property type="match status" value="1"/>
</dbReference>
<evidence type="ECO:0000256" key="1">
    <source>
        <dbReference type="ARBA" id="ARBA00022679"/>
    </source>
</evidence>
<keyword evidence="2" id="KW-0012">Acyltransferase</keyword>
<dbReference type="InterPro" id="IPR000182">
    <property type="entry name" value="GNAT_dom"/>
</dbReference>
<dbReference type="SUPFAM" id="SSF55729">
    <property type="entry name" value="Acyl-CoA N-acyltransferases (Nat)"/>
    <property type="match status" value="1"/>
</dbReference>
<evidence type="ECO:0000259" key="3">
    <source>
        <dbReference type="PROSITE" id="PS51186"/>
    </source>
</evidence>
<dbReference type="CDD" id="cd04301">
    <property type="entry name" value="NAT_SF"/>
    <property type="match status" value="1"/>
</dbReference>
<evidence type="ECO:0000313" key="4">
    <source>
        <dbReference type="EMBL" id="PCI98194.1"/>
    </source>
</evidence>
<name>A0A2A4YTW1_9PROT</name>
<dbReference type="GO" id="GO:0016747">
    <property type="term" value="F:acyltransferase activity, transferring groups other than amino-acyl groups"/>
    <property type="evidence" value="ECO:0007669"/>
    <property type="project" value="InterPro"/>
</dbReference>
<dbReference type="Gene3D" id="3.40.630.30">
    <property type="match status" value="1"/>
</dbReference>
<organism evidence="4">
    <name type="scientific">OCS116 cluster bacterium</name>
    <dbReference type="NCBI Taxonomy" id="2030921"/>
    <lineage>
        <taxon>Bacteria</taxon>
        <taxon>Pseudomonadati</taxon>
        <taxon>Pseudomonadota</taxon>
        <taxon>Alphaproteobacteria</taxon>
        <taxon>OCS116 cluster</taxon>
    </lineage>
</organism>
<comment type="caution">
    <text evidence="4">The sequence shown here is derived from an EMBL/GenBank/DDBJ whole genome shotgun (WGS) entry which is preliminary data.</text>
</comment>
<dbReference type="Pfam" id="PF00583">
    <property type="entry name" value="Acetyltransf_1"/>
    <property type="match status" value="1"/>
</dbReference>
<gene>
    <name evidence="4" type="ORF">COB13_14155</name>
</gene>
<sequence>MIKIRKYDSRDLDWLVELNNDCVPSVDAHTAESLAKNIGFCAHTLIAERYGSPLGAVMLMREGTDYASRNYAWHNAHNDQHLYVDRIIVSEKARGLGVGRKLYKYAIMAAQADHVPLTAEVNTQPNNPQSHAFHEALGFAVADEIEHEPGYAVRFYRHESE</sequence>
<dbReference type="PANTHER" id="PTHR43877">
    <property type="entry name" value="AMINOALKYLPHOSPHONATE N-ACETYLTRANSFERASE-RELATED-RELATED"/>
    <property type="match status" value="1"/>
</dbReference>